<organism evidence="1 2">
    <name type="scientific">Thamnidium elegans</name>
    <dbReference type="NCBI Taxonomy" id="101142"/>
    <lineage>
        <taxon>Eukaryota</taxon>
        <taxon>Fungi</taxon>
        <taxon>Fungi incertae sedis</taxon>
        <taxon>Mucoromycota</taxon>
        <taxon>Mucoromycotina</taxon>
        <taxon>Mucoromycetes</taxon>
        <taxon>Mucorales</taxon>
        <taxon>Mucorineae</taxon>
        <taxon>Mucoraceae</taxon>
        <taxon>Thamnidium</taxon>
    </lineage>
</organism>
<dbReference type="OrthoDB" id="10593776at2759"/>
<comment type="caution">
    <text evidence="1">The sequence shown here is derived from an EMBL/GenBank/DDBJ whole genome shotgun (WGS) entry which is preliminary data.</text>
</comment>
<dbReference type="AlphaFoldDB" id="A0A8H7VVM3"/>
<dbReference type="Proteomes" id="UP000613177">
    <property type="component" value="Unassembled WGS sequence"/>
</dbReference>
<evidence type="ECO:0000313" key="2">
    <source>
        <dbReference type="Proteomes" id="UP000613177"/>
    </source>
</evidence>
<name>A0A8H7VVM3_9FUNG</name>
<keyword evidence="2" id="KW-1185">Reference proteome</keyword>
<evidence type="ECO:0000313" key="1">
    <source>
        <dbReference type="EMBL" id="KAG2228804.1"/>
    </source>
</evidence>
<sequence length="183" mass="20715">MALFSIKKTALYNQDSLTKKARTSLCNLLSSSLKRKRSFEEEEQQPIAKKKKKVNTIAQLFQKIILSSSNTIKRDKSELLFDALYKFETFSLPTIEATDGSLGIIMPKEPEESIFNTIEGTFPIPPPTTRRLRRDSCPPRLNSLVMIEEESDDDDTLPLTPSSSNVEYELLTKILELNINAVS</sequence>
<proteinExistence type="predicted"/>
<accession>A0A8H7VVM3</accession>
<dbReference type="EMBL" id="JAEPRE010000355">
    <property type="protein sequence ID" value="KAG2228804.1"/>
    <property type="molecule type" value="Genomic_DNA"/>
</dbReference>
<reference evidence="1" key="1">
    <citation type="submission" date="2021-01" db="EMBL/GenBank/DDBJ databases">
        <title>Metabolic potential, ecology and presence of endohyphal bacteria is reflected in genomic diversity of Mucoromycotina.</title>
        <authorList>
            <person name="Muszewska A."/>
            <person name="Okrasinska A."/>
            <person name="Steczkiewicz K."/>
            <person name="Drgas O."/>
            <person name="Orlowska M."/>
            <person name="Perlinska-Lenart U."/>
            <person name="Aleksandrzak-Piekarczyk T."/>
            <person name="Szatraj K."/>
            <person name="Zielenkiewicz U."/>
            <person name="Pilsyk S."/>
            <person name="Malc E."/>
            <person name="Mieczkowski P."/>
            <person name="Kruszewska J.S."/>
            <person name="Biernat P."/>
            <person name="Pawlowska J."/>
        </authorList>
    </citation>
    <scope>NUCLEOTIDE SEQUENCE</scope>
    <source>
        <strain evidence="1">WA0000018081</strain>
    </source>
</reference>
<protein>
    <submittedName>
        <fullName evidence="1">Uncharacterized protein</fullName>
    </submittedName>
</protein>
<gene>
    <name evidence="1" type="ORF">INT48_005386</name>
</gene>